<dbReference type="SUPFAM" id="SSF102405">
    <property type="entry name" value="MCP/YpsA-like"/>
    <property type="match status" value="1"/>
</dbReference>
<accession>A0AA35Q9R9</accession>
<keyword evidence="2" id="KW-1185">Reference proteome</keyword>
<dbReference type="PANTHER" id="PTHR31223:SF70">
    <property type="entry name" value="LOG FAMILY PROTEIN YJL055W"/>
    <property type="match status" value="1"/>
</dbReference>
<evidence type="ECO:0000313" key="2">
    <source>
        <dbReference type="Proteomes" id="UP001160390"/>
    </source>
</evidence>
<dbReference type="InterPro" id="IPR031100">
    <property type="entry name" value="LOG_fam"/>
</dbReference>
<dbReference type="GO" id="GO:0009691">
    <property type="term" value="P:cytokinin biosynthetic process"/>
    <property type="evidence" value="ECO:0007669"/>
    <property type="project" value="InterPro"/>
</dbReference>
<name>A0AA35Q9R9_9HYPO</name>
<evidence type="ECO:0000313" key="1">
    <source>
        <dbReference type="EMBL" id="CAI6096869.1"/>
    </source>
</evidence>
<dbReference type="Gene3D" id="3.40.50.450">
    <property type="match status" value="1"/>
</dbReference>
<dbReference type="Proteomes" id="UP001160390">
    <property type="component" value="Unassembled WGS sequence"/>
</dbReference>
<protein>
    <submittedName>
        <fullName evidence="1">Uncharacterized protein</fullName>
    </submittedName>
</protein>
<proteinExistence type="predicted"/>
<dbReference type="GO" id="GO:0016799">
    <property type="term" value="F:hydrolase activity, hydrolyzing N-glycosyl compounds"/>
    <property type="evidence" value="ECO:0007669"/>
    <property type="project" value="TreeGrafter"/>
</dbReference>
<organism evidence="1 2">
    <name type="scientific">Clonostachys chloroleuca</name>
    <dbReference type="NCBI Taxonomy" id="1926264"/>
    <lineage>
        <taxon>Eukaryota</taxon>
        <taxon>Fungi</taxon>
        <taxon>Dikarya</taxon>
        <taxon>Ascomycota</taxon>
        <taxon>Pezizomycotina</taxon>
        <taxon>Sordariomycetes</taxon>
        <taxon>Hypocreomycetidae</taxon>
        <taxon>Hypocreales</taxon>
        <taxon>Bionectriaceae</taxon>
        <taxon>Clonostachys</taxon>
    </lineage>
</organism>
<dbReference type="AlphaFoldDB" id="A0AA35Q9R9"/>
<gene>
    <name evidence="1" type="ORF">CCHLO57077_00003361</name>
</gene>
<dbReference type="PANTHER" id="PTHR31223">
    <property type="entry name" value="LOG FAMILY PROTEIN YJL055W"/>
    <property type="match status" value="1"/>
</dbReference>
<comment type="caution">
    <text evidence="1">The sequence shown here is derived from an EMBL/GenBank/DDBJ whole genome shotgun (WGS) entry which is preliminary data.</text>
</comment>
<dbReference type="GO" id="GO:0005829">
    <property type="term" value="C:cytosol"/>
    <property type="evidence" value="ECO:0007669"/>
    <property type="project" value="TreeGrafter"/>
</dbReference>
<sequence length="250" mass="27204">MADSKTKPPVICVLYVSRHNEMLEEYVRIMALSADMDSCGSSSGTNPVHLQAARDLAAELHKNNAQLVYGGGTFGLMGELAKTLVSLSGPDAVYGYVPQGMVQLDKDRQGSNVITSSVTGKIERVIVDEQTMDPEFGRVLLVPDLHTRKKAMAQKVLEGGQGSGFIALAGGFGTLEEVLEISTWYQMKIHRQGVVLLNINSYWDHVVAWVKNSTEEGFLSRASAGIIMDTTEVQSALGLLRDFEKNPPAF</sequence>
<reference evidence="1" key="1">
    <citation type="submission" date="2023-01" db="EMBL/GenBank/DDBJ databases">
        <authorList>
            <person name="Piombo E."/>
        </authorList>
    </citation>
    <scope>NUCLEOTIDE SEQUENCE</scope>
</reference>
<dbReference type="Pfam" id="PF03641">
    <property type="entry name" value="Lysine_decarbox"/>
    <property type="match status" value="1"/>
</dbReference>
<dbReference type="NCBIfam" id="TIGR00730">
    <property type="entry name" value="Rossman fold protein, TIGR00730 family"/>
    <property type="match status" value="1"/>
</dbReference>
<dbReference type="EMBL" id="CABFNP030001284">
    <property type="protein sequence ID" value="CAI6096869.1"/>
    <property type="molecule type" value="Genomic_DNA"/>
</dbReference>
<dbReference type="InterPro" id="IPR005269">
    <property type="entry name" value="LOG"/>
</dbReference>